<dbReference type="PROSITE" id="PS51746">
    <property type="entry name" value="PPM_2"/>
    <property type="match status" value="1"/>
</dbReference>
<dbReference type="CDD" id="cd00143">
    <property type="entry name" value="PP2Cc"/>
    <property type="match status" value="1"/>
</dbReference>
<dbReference type="SMART" id="SM00331">
    <property type="entry name" value="PP2C_SIG"/>
    <property type="match status" value="1"/>
</dbReference>
<evidence type="ECO:0000259" key="2">
    <source>
        <dbReference type="PROSITE" id="PS51746"/>
    </source>
</evidence>
<keyword evidence="1" id="KW-0472">Membrane</keyword>
<evidence type="ECO:0000313" key="3">
    <source>
        <dbReference type="EMBL" id="MFC5986582.1"/>
    </source>
</evidence>
<evidence type="ECO:0000313" key="4">
    <source>
        <dbReference type="Proteomes" id="UP001596250"/>
    </source>
</evidence>
<protein>
    <submittedName>
        <fullName evidence="3">Protein phosphatase 2C domain-containing protein</fullName>
    </submittedName>
</protein>
<comment type="caution">
    <text evidence="3">The sequence shown here is derived from an EMBL/GenBank/DDBJ whole genome shotgun (WGS) entry which is preliminary data.</text>
</comment>
<accession>A0ABW1IND0</accession>
<reference evidence="4" key="1">
    <citation type="journal article" date="2019" name="Int. J. Syst. Evol. Microbiol.">
        <title>The Global Catalogue of Microorganisms (GCM) 10K type strain sequencing project: providing services to taxonomists for standard genome sequencing and annotation.</title>
        <authorList>
            <consortium name="The Broad Institute Genomics Platform"/>
            <consortium name="The Broad Institute Genome Sequencing Center for Infectious Disease"/>
            <person name="Wu L."/>
            <person name="Ma J."/>
        </authorList>
    </citation>
    <scope>NUCLEOTIDE SEQUENCE [LARGE SCALE GENOMIC DNA]</scope>
    <source>
        <strain evidence="4">CCM 8749</strain>
    </source>
</reference>
<dbReference type="SUPFAM" id="SSF81606">
    <property type="entry name" value="PP2C-like"/>
    <property type="match status" value="1"/>
</dbReference>
<dbReference type="RefSeq" id="WP_379893907.1">
    <property type="nucleotide sequence ID" value="NZ_CBCSCT010000092.1"/>
</dbReference>
<keyword evidence="1" id="KW-1133">Transmembrane helix</keyword>
<dbReference type="Pfam" id="PF13672">
    <property type="entry name" value="PP2C_2"/>
    <property type="match status" value="1"/>
</dbReference>
<evidence type="ECO:0000256" key="1">
    <source>
        <dbReference type="SAM" id="Phobius"/>
    </source>
</evidence>
<name>A0ABW1IND0_9BACL</name>
<dbReference type="Proteomes" id="UP001596250">
    <property type="component" value="Unassembled WGS sequence"/>
</dbReference>
<keyword evidence="4" id="KW-1185">Reference proteome</keyword>
<organism evidence="3 4">
    <name type="scientific">Marinicrinis lubricantis</name>
    <dbReference type="NCBI Taxonomy" id="2086470"/>
    <lineage>
        <taxon>Bacteria</taxon>
        <taxon>Bacillati</taxon>
        <taxon>Bacillota</taxon>
        <taxon>Bacilli</taxon>
        <taxon>Bacillales</taxon>
        <taxon>Paenibacillaceae</taxon>
    </lineage>
</organism>
<dbReference type="InterPro" id="IPR036457">
    <property type="entry name" value="PPM-type-like_dom_sf"/>
</dbReference>
<feature type="transmembrane region" description="Helical" evidence="1">
    <location>
        <begin position="6"/>
        <end position="26"/>
    </location>
</feature>
<proteinExistence type="predicted"/>
<feature type="domain" description="PPM-type phosphatase" evidence="2">
    <location>
        <begin position="40"/>
        <end position="278"/>
    </location>
</feature>
<dbReference type="InterPro" id="IPR001932">
    <property type="entry name" value="PPM-type_phosphatase-like_dom"/>
</dbReference>
<dbReference type="EMBL" id="JBHSQV010000119">
    <property type="protein sequence ID" value="MFC5986582.1"/>
    <property type="molecule type" value="Genomic_DNA"/>
</dbReference>
<dbReference type="SMART" id="SM00332">
    <property type="entry name" value="PP2Cc"/>
    <property type="match status" value="1"/>
</dbReference>
<gene>
    <name evidence="3" type="ORF">ACFPXP_09135</name>
</gene>
<sequence>MNAAEGWLPYIIVLALIVCFAILLLVRRVLHQRLQNPRIRIGNGQTVGQREEQDDYFATAHNGKATIAALADGISGMDNGRLASTIAVMTMIRGFEKPDSDRDFKSFFERTAIRANREIVHRLGGAQGGTTLVAAVIQNGLLYWASVGDSMIAVIRGGDVMRMNRNQTYSSVLEERFVAGEISKQEVLTHPLKNRLVNYLGHEGFHSIETSKEPFPLEKRDKVILCSDGVYRALTDIELVQLVMGAGSPQKAVEAMIEAVERKGRANQDNATVIILDKGW</sequence>
<keyword evidence="1" id="KW-0812">Transmembrane</keyword>
<dbReference type="Gene3D" id="3.60.40.10">
    <property type="entry name" value="PPM-type phosphatase domain"/>
    <property type="match status" value="1"/>
</dbReference>